<dbReference type="InterPro" id="IPR050942">
    <property type="entry name" value="F-box_BR-signaling"/>
</dbReference>
<comment type="caution">
    <text evidence="2">The sequence shown here is derived from an EMBL/GenBank/DDBJ whole genome shotgun (WGS) entry which is preliminary data.</text>
</comment>
<dbReference type="PANTHER" id="PTHR44259">
    <property type="entry name" value="OS07G0183000 PROTEIN-RELATED"/>
    <property type="match status" value="1"/>
</dbReference>
<reference evidence="2" key="1">
    <citation type="submission" date="2020-12" db="EMBL/GenBank/DDBJ databases">
        <title>WGS assembly of Carya illinoinensis cv. Pawnee.</title>
        <authorList>
            <person name="Platts A."/>
            <person name="Shu S."/>
            <person name="Wright S."/>
            <person name="Barry K."/>
            <person name="Edger P."/>
            <person name="Pires J.C."/>
            <person name="Schmutz J."/>
        </authorList>
    </citation>
    <scope>NUCLEOTIDE SEQUENCE</scope>
    <source>
        <tissue evidence="2">Leaf</tissue>
    </source>
</reference>
<evidence type="ECO:0000259" key="1">
    <source>
        <dbReference type="Pfam" id="PF03478"/>
    </source>
</evidence>
<dbReference type="EMBL" id="CM031815">
    <property type="protein sequence ID" value="KAG6646373.1"/>
    <property type="molecule type" value="Genomic_DNA"/>
</dbReference>
<sequence length="386" mass="44857">MIIFEIVKRLVNYADYVRFRSTCKSLQYMLPKTPSHQLSQVPWLMLPCNNDLSGKCRNFFSPLENRMYNFDIPKIQGKLLRGSSHGWLFAHDGFPELYLINPFTKAQIRLPPLDTFPDVLWYRPDMIDEEYLIFRERLYLSKPPIVKSASIAYFRRAFIRKIVLSSSPTSNEYTAMAIYGEFAELAKKWTRYLRNDPEELDFYFDIISHEGKFYVLNERGEIWIGDGTSLPKMTRLAPSPPSSLPDHCWLVRMTSGDFVLLNRSPKWESISHNIPMLLRYKTTHFQIFKFDQKEVKWSKLTSIGNEAFFIGMNSSLSFSSQNLPIGWRGNCIYFTDAYTEGHQEGIIGGYDNGVYNLEDKSVEPLPGFVSDSLLVWPLPIWVTPNP</sequence>
<evidence type="ECO:0000313" key="3">
    <source>
        <dbReference type="Proteomes" id="UP000811609"/>
    </source>
</evidence>
<accession>A0A8T1PXP5</accession>
<evidence type="ECO:0000313" key="2">
    <source>
        <dbReference type="EMBL" id="KAG6646373.1"/>
    </source>
</evidence>
<protein>
    <recommendedName>
        <fullName evidence="1">KIB1-4 beta-propeller domain-containing protein</fullName>
    </recommendedName>
</protein>
<proteinExistence type="predicted"/>
<dbReference type="InterPro" id="IPR005174">
    <property type="entry name" value="KIB1-4_b-propeller"/>
</dbReference>
<dbReference type="PANTHER" id="PTHR44259:SF114">
    <property type="entry name" value="OS06G0707300 PROTEIN"/>
    <property type="match status" value="1"/>
</dbReference>
<dbReference type="AlphaFoldDB" id="A0A8T1PXP5"/>
<keyword evidence="3" id="KW-1185">Reference proteome</keyword>
<dbReference type="Proteomes" id="UP000811609">
    <property type="component" value="Chromosome 7"/>
</dbReference>
<gene>
    <name evidence="2" type="ORF">CIPAW_07G005300</name>
</gene>
<dbReference type="Pfam" id="PF03478">
    <property type="entry name" value="Beta-prop_KIB1-4"/>
    <property type="match status" value="1"/>
</dbReference>
<organism evidence="2 3">
    <name type="scientific">Carya illinoinensis</name>
    <name type="common">Pecan</name>
    <dbReference type="NCBI Taxonomy" id="32201"/>
    <lineage>
        <taxon>Eukaryota</taxon>
        <taxon>Viridiplantae</taxon>
        <taxon>Streptophyta</taxon>
        <taxon>Embryophyta</taxon>
        <taxon>Tracheophyta</taxon>
        <taxon>Spermatophyta</taxon>
        <taxon>Magnoliopsida</taxon>
        <taxon>eudicotyledons</taxon>
        <taxon>Gunneridae</taxon>
        <taxon>Pentapetalae</taxon>
        <taxon>rosids</taxon>
        <taxon>fabids</taxon>
        <taxon>Fagales</taxon>
        <taxon>Juglandaceae</taxon>
        <taxon>Carya</taxon>
    </lineage>
</organism>
<feature type="domain" description="KIB1-4 beta-propeller" evidence="1">
    <location>
        <begin position="59"/>
        <end position="356"/>
    </location>
</feature>
<name>A0A8T1PXP5_CARIL</name>